<protein>
    <submittedName>
        <fullName evidence="2">Lipoprotein</fullName>
    </submittedName>
</protein>
<keyword evidence="2" id="KW-0449">Lipoprotein</keyword>
<accession>A0A096B0E3</accession>
<dbReference type="EMBL" id="JRNU01000008">
    <property type="protein sequence ID" value="KGF52753.1"/>
    <property type="molecule type" value="Genomic_DNA"/>
</dbReference>
<comment type="caution">
    <text evidence="2">The sequence shown here is derived from an EMBL/GenBank/DDBJ whole genome shotgun (WGS) entry which is preliminary data.</text>
</comment>
<reference evidence="2 3" key="1">
    <citation type="submission" date="2014-07" db="EMBL/GenBank/DDBJ databases">
        <authorList>
            <person name="McCorrison J."/>
            <person name="Sanka R."/>
            <person name="Torralba M."/>
            <person name="Gillis M."/>
            <person name="Haft D.H."/>
            <person name="Methe B."/>
            <person name="Sutton G."/>
            <person name="Nelson K.E."/>
        </authorList>
    </citation>
    <scope>NUCLEOTIDE SEQUENCE [LARGE SCALE GENOMIC DNA]</scope>
    <source>
        <strain evidence="2 3">DNF00058</strain>
    </source>
</reference>
<evidence type="ECO:0000256" key="1">
    <source>
        <dbReference type="SAM" id="MobiDB-lite"/>
    </source>
</evidence>
<dbReference type="Proteomes" id="UP000029614">
    <property type="component" value="Unassembled WGS sequence"/>
</dbReference>
<proteinExistence type="predicted"/>
<keyword evidence="3" id="KW-1185">Reference proteome</keyword>
<dbReference type="RefSeq" id="WP_036854375.1">
    <property type="nucleotide sequence ID" value="NZ_JRNU01000008.1"/>
</dbReference>
<sequence>MDNLQKSKYFIFAFFLLFITSSCKKLYRYNRFIGKDTARINWIYHENRADDNGDDGDEELLFKVKPTNNATKKYKNPNEYAPQSDLEGRDW</sequence>
<dbReference type="PROSITE" id="PS51257">
    <property type="entry name" value="PROKAR_LIPOPROTEIN"/>
    <property type="match status" value="1"/>
</dbReference>
<evidence type="ECO:0000313" key="2">
    <source>
        <dbReference type="EMBL" id="KGF52753.1"/>
    </source>
</evidence>
<name>A0A096B0E3_9BACT</name>
<dbReference type="AlphaFoldDB" id="A0A096B0E3"/>
<gene>
    <name evidence="2" type="ORF">HMPREF9302_02560</name>
</gene>
<evidence type="ECO:0000313" key="3">
    <source>
        <dbReference type="Proteomes" id="UP000029614"/>
    </source>
</evidence>
<feature type="region of interest" description="Disordered" evidence="1">
    <location>
        <begin position="69"/>
        <end position="91"/>
    </location>
</feature>
<organism evidence="2 3">
    <name type="scientific">Prevotella amnii DNF00058</name>
    <dbReference type="NCBI Taxonomy" id="1401066"/>
    <lineage>
        <taxon>Bacteria</taxon>
        <taxon>Pseudomonadati</taxon>
        <taxon>Bacteroidota</taxon>
        <taxon>Bacteroidia</taxon>
        <taxon>Bacteroidales</taxon>
        <taxon>Prevotellaceae</taxon>
        <taxon>Prevotella</taxon>
    </lineage>
</organism>